<evidence type="ECO:0000313" key="1">
    <source>
        <dbReference type="EMBL" id="KAF5359936.1"/>
    </source>
</evidence>
<gene>
    <name evidence="1" type="ORF">D9758_013973</name>
</gene>
<keyword evidence="2" id="KW-1185">Reference proteome</keyword>
<dbReference type="AlphaFoldDB" id="A0A8H5G7X6"/>
<dbReference type="EMBL" id="JAACJM010000046">
    <property type="protein sequence ID" value="KAF5359936.1"/>
    <property type="molecule type" value="Genomic_DNA"/>
</dbReference>
<comment type="caution">
    <text evidence="1">The sequence shown here is derived from an EMBL/GenBank/DDBJ whole genome shotgun (WGS) entry which is preliminary data.</text>
</comment>
<accession>A0A8H5G7X6</accession>
<proteinExistence type="predicted"/>
<name>A0A8H5G7X6_9AGAR</name>
<dbReference type="Proteomes" id="UP000559256">
    <property type="component" value="Unassembled WGS sequence"/>
</dbReference>
<reference evidence="1 2" key="1">
    <citation type="journal article" date="2020" name="ISME J.">
        <title>Uncovering the hidden diversity of litter-decomposition mechanisms in mushroom-forming fungi.</title>
        <authorList>
            <person name="Floudas D."/>
            <person name="Bentzer J."/>
            <person name="Ahren D."/>
            <person name="Johansson T."/>
            <person name="Persson P."/>
            <person name="Tunlid A."/>
        </authorList>
    </citation>
    <scope>NUCLEOTIDE SEQUENCE [LARGE SCALE GENOMIC DNA]</scope>
    <source>
        <strain evidence="1 2">CBS 291.85</strain>
    </source>
</reference>
<protein>
    <submittedName>
        <fullName evidence="1">Uncharacterized protein</fullName>
    </submittedName>
</protein>
<organism evidence="1 2">
    <name type="scientific">Tetrapyrgos nigripes</name>
    <dbReference type="NCBI Taxonomy" id="182062"/>
    <lineage>
        <taxon>Eukaryota</taxon>
        <taxon>Fungi</taxon>
        <taxon>Dikarya</taxon>
        <taxon>Basidiomycota</taxon>
        <taxon>Agaricomycotina</taxon>
        <taxon>Agaricomycetes</taxon>
        <taxon>Agaricomycetidae</taxon>
        <taxon>Agaricales</taxon>
        <taxon>Marasmiineae</taxon>
        <taxon>Marasmiaceae</taxon>
        <taxon>Tetrapyrgos</taxon>
    </lineage>
</organism>
<evidence type="ECO:0000313" key="2">
    <source>
        <dbReference type="Proteomes" id="UP000559256"/>
    </source>
</evidence>
<sequence>MQCSPNITINSDPFNRLTSSIWQVIFMREHVKRWKSVEVVMDSERVEVFSVRSPSQGCSVQREREMEMPFLECLKLKFVYFGGYNFYLDSHHPSYDDNHNHNSNDLDHDLNLFANAPRLRHVSIIDNAGCMLGNPATQADGIFIIAAAAATTTTTTTTTTISTTSTTTIGNNGNATNGYNGDNHTEAQAQTRPRGFTFILPRNQLEKLECGGRFIPQPKPKPVPNLMFPVPPYTPTPGLGLGPSVAAAVAEAEGQGIGQGQGDMGVDVDMIWDDYGWYDGYDGYDYVYVTHAYPAFANLTELSYTLDIPSMFFSAPAPTHTHPHSPSPSPIIVISTLMPTQIQPSHLYQL</sequence>